<dbReference type="GO" id="GO:0000049">
    <property type="term" value="F:tRNA binding"/>
    <property type="evidence" value="ECO:0007669"/>
    <property type="project" value="UniProtKB-UniRule"/>
</dbReference>
<evidence type="ECO:0000256" key="3">
    <source>
        <dbReference type="ARBA" id="ARBA00022801"/>
    </source>
</evidence>
<dbReference type="EMBL" id="LVJN01000019">
    <property type="protein sequence ID" value="OSM04255.1"/>
    <property type="molecule type" value="Genomic_DNA"/>
</dbReference>
<comment type="similarity">
    <text evidence="5 7">Belongs to the PTH family.</text>
</comment>
<sequence length="234" mass="25902">MFFEFYLKRFVVMAVLLVGLGNPGAQYANTRHNLGWDAVQAMARDHHLSGPSQRFKGLFGDGSISGERVYWLLPETYMNLSGESVGEAARFYKIEPEQVIVFHDDMDLPLGKVKMKVGGGNGGHNGLKSIQQHLGTADFTRIRLGIGRPPERWDPKRFVLAPFTSDERKISEPLLEALSFDALPPLLAGDLPGAMNRLSLKLNPKPERGESKKEKREKRLAAEKAAQESADGAS</sequence>
<evidence type="ECO:0000313" key="9">
    <source>
        <dbReference type="EMBL" id="OSM04255.1"/>
    </source>
</evidence>
<dbReference type="PANTHER" id="PTHR17224:SF1">
    <property type="entry name" value="PEPTIDYL-TRNA HYDROLASE"/>
    <property type="match status" value="1"/>
</dbReference>
<dbReference type="PANTHER" id="PTHR17224">
    <property type="entry name" value="PEPTIDYL-TRNA HYDROLASE"/>
    <property type="match status" value="1"/>
</dbReference>
<dbReference type="NCBIfam" id="TIGR00447">
    <property type="entry name" value="pth"/>
    <property type="match status" value="1"/>
</dbReference>
<comment type="catalytic activity">
    <reaction evidence="7">
        <text>an N-acyl-L-alpha-aminoacyl-tRNA + H2O = an N-acyl-L-amino acid + a tRNA + H(+)</text>
        <dbReference type="Rhea" id="RHEA:54448"/>
        <dbReference type="Rhea" id="RHEA-COMP:10123"/>
        <dbReference type="Rhea" id="RHEA-COMP:13883"/>
        <dbReference type="ChEBI" id="CHEBI:15377"/>
        <dbReference type="ChEBI" id="CHEBI:15378"/>
        <dbReference type="ChEBI" id="CHEBI:59874"/>
        <dbReference type="ChEBI" id="CHEBI:78442"/>
        <dbReference type="ChEBI" id="CHEBI:138191"/>
        <dbReference type="EC" id="3.1.1.29"/>
    </reaction>
</comment>
<feature type="binding site" evidence="7">
    <location>
        <position position="27"/>
    </location>
    <ligand>
        <name>tRNA</name>
        <dbReference type="ChEBI" id="CHEBI:17843"/>
    </ligand>
</feature>
<dbReference type="Proteomes" id="UP000194003">
    <property type="component" value="Unassembled WGS sequence"/>
</dbReference>
<keyword evidence="3 7" id="KW-0378">Hydrolase</keyword>
<dbReference type="EC" id="3.1.1.29" evidence="1 7"/>
<evidence type="ECO:0000256" key="2">
    <source>
        <dbReference type="ARBA" id="ARBA00022555"/>
    </source>
</evidence>
<keyword evidence="2 7" id="KW-0820">tRNA-binding</keyword>
<evidence type="ECO:0000256" key="1">
    <source>
        <dbReference type="ARBA" id="ARBA00013260"/>
    </source>
</evidence>
<reference evidence="9 10" key="1">
    <citation type="journal article" date="2016" name="BMC Genomics">
        <title>Combined genomic and structural analyses of a cultured magnetotactic bacterium reveals its niche adaptation to a dynamic environment.</title>
        <authorList>
            <person name="Araujo A.C."/>
            <person name="Morillo V."/>
            <person name="Cypriano J."/>
            <person name="Teixeira L.C."/>
            <person name="Leao P."/>
            <person name="Lyra S."/>
            <person name="Almeida L.G."/>
            <person name="Bazylinski D.A."/>
            <person name="Vasconcellos A.T."/>
            <person name="Abreu F."/>
            <person name="Lins U."/>
        </authorList>
    </citation>
    <scope>NUCLEOTIDE SEQUENCE [LARGE SCALE GENOMIC DNA]</scope>
    <source>
        <strain evidence="9 10">IT-1</strain>
    </source>
</reference>
<feature type="binding site" evidence="7">
    <location>
        <position position="125"/>
    </location>
    <ligand>
        <name>tRNA</name>
        <dbReference type="ChEBI" id="CHEBI:17843"/>
    </ligand>
</feature>
<comment type="subunit">
    <text evidence="7">Monomer.</text>
</comment>
<name>A0A1Y2K4G3_9PROT</name>
<feature type="site" description="Stabilizes the basic form of H active site to accept a proton" evidence="7">
    <location>
        <position position="104"/>
    </location>
</feature>
<dbReference type="GO" id="GO:0072344">
    <property type="term" value="P:rescue of stalled ribosome"/>
    <property type="evidence" value="ECO:0007669"/>
    <property type="project" value="UniProtKB-UniRule"/>
</dbReference>
<dbReference type="CDD" id="cd00462">
    <property type="entry name" value="PTH"/>
    <property type="match status" value="1"/>
</dbReference>
<comment type="function">
    <text evidence="7">Catalyzes the release of premature peptidyl moieties from peptidyl-tRNA molecules trapped in stalled 50S ribosomal subunits, and thus maintains levels of free tRNAs and 50S ribosomes.</text>
</comment>
<keyword evidence="4 7" id="KW-0694">RNA-binding</keyword>
<comment type="subcellular location">
    <subcellularLocation>
        <location evidence="7">Cytoplasm</location>
    </subcellularLocation>
</comment>
<feature type="compositionally biased region" description="Basic and acidic residues" evidence="8">
    <location>
        <begin position="204"/>
        <end position="226"/>
    </location>
</feature>
<protein>
    <recommendedName>
        <fullName evidence="6 7">Peptidyl-tRNA hydrolase</fullName>
        <shortName evidence="7">Pth</shortName>
        <ecNumber evidence="1 7">3.1.1.29</ecNumber>
    </recommendedName>
</protein>
<keyword evidence="7" id="KW-0963">Cytoplasm</keyword>
<feature type="active site" description="Proton acceptor" evidence="7">
    <location>
        <position position="32"/>
    </location>
</feature>
<dbReference type="SUPFAM" id="SSF53178">
    <property type="entry name" value="Peptidyl-tRNA hydrolase-like"/>
    <property type="match status" value="1"/>
</dbReference>
<dbReference type="PROSITE" id="PS01196">
    <property type="entry name" value="PEPT_TRNA_HYDROL_2"/>
    <property type="match status" value="1"/>
</dbReference>
<dbReference type="GO" id="GO:0005737">
    <property type="term" value="C:cytoplasm"/>
    <property type="evidence" value="ECO:0007669"/>
    <property type="project" value="UniProtKB-SubCell"/>
</dbReference>
<evidence type="ECO:0000256" key="5">
    <source>
        <dbReference type="ARBA" id="ARBA00038063"/>
    </source>
</evidence>
<feature type="region of interest" description="Disordered" evidence="8">
    <location>
        <begin position="198"/>
        <end position="234"/>
    </location>
</feature>
<comment type="function">
    <text evidence="7">Hydrolyzes ribosome-free peptidyl-tRNAs (with 1 or more amino acids incorporated), which drop off the ribosome during protein synthesis, or as a result of ribosome stalling.</text>
</comment>
<accession>A0A1Y2K4G3</accession>
<feature type="site" description="Discriminates between blocked and unblocked aminoacyl-tRNA" evidence="7">
    <location>
        <position position="22"/>
    </location>
</feature>
<dbReference type="Gene3D" id="3.40.50.1470">
    <property type="entry name" value="Peptidyl-tRNA hydrolase"/>
    <property type="match status" value="1"/>
</dbReference>
<dbReference type="GO" id="GO:0006515">
    <property type="term" value="P:protein quality control for misfolded or incompletely synthesized proteins"/>
    <property type="evidence" value="ECO:0007669"/>
    <property type="project" value="UniProtKB-UniRule"/>
</dbReference>
<dbReference type="AlphaFoldDB" id="A0A1Y2K4G3"/>
<dbReference type="GO" id="GO:0004045">
    <property type="term" value="F:peptidyl-tRNA hydrolase activity"/>
    <property type="evidence" value="ECO:0007669"/>
    <property type="project" value="UniProtKB-UniRule"/>
</dbReference>
<dbReference type="Pfam" id="PF01195">
    <property type="entry name" value="Pept_tRNA_hydro"/>
    <property type="match status" value="1"/>
</dbReference>
<dbReference type="InterPro" id="IPR036416">
    <property type="entry name" value="Pept_tRNA_hydro_sf"/>
</dbReference>
<evidence type="ECO:0000256" key="4">
    <source>
        <dbReference type="ARBA" id="ARBA00022884"/>
    </source>
</evidence>
<dbReference type="InterPro" id="IPR018171">
    <property type="entry name" value="Pept_tRNA_hydro_CS"/>
</dbReference>
<evidence type="ECO:0000256" key="6">
    <source>
        <dbReference type="ARBA" id="ARBA00050038"/>
    </source>
</evidence>
<dbReference type="STRING" id="1434232.MAIT1_04124"/>
<dbReference type="InterPro" id="IPR001328">
    <property type="entry name" value="Pept_tRNA_hydro"/>
</dbReference>
<dbReference type="FunFam" id="3.40.50.1470:FF:000001">
    <property type="entry name" value="Peptidyl-tRNA hydrolase"/>
    <property type="match status" value="1"/>
</dbReference>
<comment type="caution">
    <text evidence="9">The sequence shown here is derived from an EMBL/GenBank/DDBJ whole genome shotgun (WGS) entry which is preliminary data.</text>
</comment>
<gene>
    <name evidence="7" type="primary">pth</name>
    <name evidence="9" type="ORF">MAIT1_04124</name>
</gene>
<keyword evidence="10" id="KW-1185">Reference proteome</keyword>
<evidence type="ECO:0000256" key="8">
    <source>
        <dbReference type="SAM" id="MobiDB-lite"/>
    </source>
</evidence>
<evidence type="ECO:0000313" key="10">
    <source>
        <dbReference type="Proteomes" id="UP000194003"/>
    </source>
</evidence>
<proteinExistence type="inferred from homology"/>
<feature type="binding site" evidence="7">
    <location>
        <position position="79"/>
    </location>
    <ligand>
        <name>tRNA</name>
        <dbReference type="ChEBI" id="CHEBI:17843"/>
    </ligand>
</feature>
<evidence type="ECO:0000256" key="7">
    <source>
        <dbReference type="HAMAP-Rule" id="MF_00083"/>
    </source>
</evidence>
<feature type="binding site" evidence="7">
    <location>
        <position position="77"/>
    </location>
    <ligand>
        <name>tRNA</name>
        <dbReference type="ChEBI" id="CHEBI:17843"/>
    </ligand>
</feature>
<organism evidence="9 10">
    <name type="scientific">Magnetofaba australis IT-1</name>
    <dbReference type="NCBI Taxonomy" id="1434232"/>
    <lineage>
        <taxon>Bacteria</taxon>
        <taxon>Pseudomonadati</taxon>
        <taxon>Pseudomonadota</taxon>
        <taxon>Magnetococcia</taxon>
        <taxon>Magnetococcales</taxon>
        <taxon>Magnetococcaceae</taxon>
        <taxon>Magnetofaba</taxon>
    </lineage>
</organism>
<dbReference type="HAMAP" id="MF_00083">
    <property type="entry name" value="Pept_tRNA_hydro_bact"/>
    <property type="match status" value="1"/>
</dbReference>